<dbReference type="Proteomes" id="UP000594638">
    <property type="component" value="Unassembled WGS sequence"/>
</dbReference>
<reference evidence="1 2" key="1">
    <citation type="submission" date="2019-12" db="EMBL/GenBank/DDBJ databases">
        <authorList>
            <person name="Alioto T."/>
            <person name="Alioto T."/>
            <person name="Gomez Garrido J."/>
        </authorList>
    </citation>
    <scope>NUCLEOTIDE SEQUENCE [LARGE SCALE GENOMIC DNA]</scope>
</reference>
<keyword evidence="2" id="KW-1185">Reference proteome</keyword>
<evidence type="ECO:0000313" key="2">
    <source>
        <dbReference type="Proteomes" id="UP000594638"/>
    </source>
</evidence>
<protein>
    <submittedName>
        <fullName evidence="1">Uncharacterized protein</fullName>
    </submittedName>
</protein>
<name>A0A8S0VMF9_OLEEU</name>
<proteinExistence type="predicted"/>
<comment type="caution">
    <text evidence="1">The sequence shown here is derived from an EMBL/GenBank/DDBJ whole genome shotgun (WGS) entry which is preliminary data.</text>
</comment>
<dbReference type="Gramene" id="OE9A018196T1">
    <property type="protein sequence ID" value="OE9A018196C1"/>
    <property type="gene ID" value="OE9A018196"/>
</dbReference>
<dbReference type="EMBL" id="CACTIH010009455">
    <property type="protein sequence ID" value="CAA3031475.1"/>
    <property type="molecule type" value="Genomic_DNA"/>
</dbReference>
<gene>
    <name evidence="1" type="ORF">OLEA9_A018196</name>
</gene>
<accession>A0A8S0VMF9</accession>
<dbReference type="AlphaFoldDB" id="A0A8S0VMF9"/>
<organism evidence="1 2">
    <name type="scientific">Olea europaea subsp. europaea</name>
    <dbReference type="NCBI Taxonomy" id="158383"/>
    <lineage>
        <taxon>Eukaryota</taxon>
        <taxon>Viridiplantae</taxon>
        <taxon>Streptophyta</taxon>
        <taxon>Embryophyta</taxon>
        <taxon>Tracheophyta</taxon>
        <taxon>Spermatophyta</taxon>
        <taxon>Magnoliopsida</taxon>
        <taxon>eudicotyledons</taxon>
        <taxon>Gunneridae</taxon>
        <taxon>Pentapetalae</taxon>
        <taxon>asterids</taxon>
        <taxon>lamiids</taxon>
        <taxon>Lamiales</taxon>
        <taxon>Oleaceae</taxon>
        <taxon>Oleeae</taxon>
        <taxon>Olea</taxon>
    </lineage>
</organism>
<feature type="non-terminal residue" evidence="1">
    <location>
        <position position="62"/>
    </location>
</feature>
<dbReference type="OrthoDB" id="921384at2759"/>
<evidence type="ECO:0000313" key="1">
    <source>
        <dbReference type="EMBL" id="CAA3031475.1"/>
    </source>
</evidence>
<sequence>MEPSVINVIEAGQQVNLKLDTKLKSPLLNVDAHAIAFNEGNTKRKRTINLDTKNHKIIIVNS</sequence>